<proteinExistence type="predicted"/>
<keyword evidence="2" id="KW-1185">Reference proteome</keyword>
<dbReference type="OrthoDB" id="6061at10239"/>
<evidence type="ECO:0000313" key="2">
    <source>
        <dbReference type="Proteomes" id="UP000224902"/>
    </source>
</evidence>
<protein>
    <recommendedName>
        <fullName evidence="3">Exonuclease</fullName>
    </recommendedName>
</protein>
<dbReference type="Proteomes" id="UP000224902">
    <property type="component" value="Segment"/>
</dbReference>
<accession>A0A1I9SA91</accession>
<evidence type="ECO:0000313" key="1">
    <source>
        <dbReference type="EMBL" id="AOZ63697.1"/>
    </source>
</evidence>
<organism evidence="1 2">
    <name type="scientific">Rhodococcus phage Weasels2</name>
    <dbReference type="NCBI Taxonomy" id="1897437"/>
    <lineage>
        <taxon>Viruses</taxon>
        <taxon>Duplodnaviria</taxon>
        <taxon>Heunggongvirae</taxon>
        <taxon>Uroviricota</taxon>
        <taxon>Caudoviricetes</taxon>
        <taxon>Weaselvirus</taxon>
        <taxon>Weaselvirus weasel</taxon>
    </lineage>
</organism>
<dbReference type="EMBL" id="KX774321">
    <property type="protein sequence ID" value="AOZ63697.1"/>
    <property type="molecule type" value="Genomic_DNA"/>
</dbReference>
<evidence type="ECO:0008006" key="3">
    <source>
        <dbReference type="Google" id="ProtNLM"/>
    </source>
</evidence>
<gene>
    <name evidence="1" type="ORF">SEA_WEASELS2_108</name>
</gene>
<dbReference type="Gene3D" id="3.90.320.10">
    <property type="match status" value="1"/>
</dbReference>
<dbReference type="InterPro" id="IPR011604">
    <property type="entry name" value="PDDEXK-like_dom_sf"/>
</dbReference>
<reference evidence="2" key="1">
    <citation type="submission" date="2016-08" db="EMBL/GenBank/DDBJ databases">
        <authorList>
            <person name="Seilhamer J.J."/>
        </authorList>
    </citation>
    <scope>NUCLEOTIDE SEQUENCE [LARGE SCALE GENOMIC DNA]</scope>
</reference>
<name>A0A1I9SA91_9CAUD</name>
<sequence length="256" mass="29757">MSKLQRMLAVEKLTPEEKELVKSLKSIEKSETKEAHLKKINFSASGLYYSSGDCPRKWQMLFDGVDSVDTWKYTSMRATETGTDSHEKIQERMLEALPDLEIEKELWHHDPEIHAYVDAYDPKLNIPIEIKTTSKENFEWRTSKFEGNDYHVKQLLTYMKILGSKIGLLYYEDRNSYETLIVPVFYEDENKSFIDKTFNWMKKVEEVHQSGEKIKVFEGRRVNSKICKDCPLKAACDAGPEGTVQLPLLSKWQDAA</sequence>